<dbReference type="InterPro" id="IPR009014">
    <property type="entry name" value="Transketo_C/PFOR_II"/>
</dbReference>
<dbReference type="PANTHER" id="PTHR43195">
    <property type="entry name" value="TRANSKETOLASE"/>
    <property type="match status" value="1"/>
</dbReference>
<dbReference type="Proteomes" id="UP000255224">
    <property type="component" value="Unassembled WGS sequence"/>
</dbReference>
<dbReference type="PANTHER" id="PTHR43195:SF1">
    <property type="entry name" value="FI06132P-RELATED"/>
    <property type="match status" value="1"/>
</dbReference>
<reference evidence="5 6" key="1">
    <citation type="submission" date="2018-06" db="EMBL/GenBank/DDBJ databases">
        <authorList>
            <consortium name="Pathogen Informatics"/>
            <person name="Doyle S."/>
        </authorList>
    </citation>
    <scope>NUCLEOTIDE SEQUENCE [LARGE SCALE GENOMIC DNA]</scope>
    <source>
        <strain evidence="5 6">NCTC13533</strain>
    </source>
</reference>
<feature type="domain" description="Transketolase C-terminal" evidence="4">
    <location>
        <begin position="2"/>
        <end position="91"/>
    </location>
</feature>
<dbReference type="SUPFAM" id="SSF52922">
    <property type="entry name" value="TK C-terminal domain-like"/>
    <property type="match status" value="1"/>
</dbReference>
<gene>
    <name evidence="5" type="primary">dxs_2</name>
    <name evidence="5" type="ORF">NCTC13533_04017</name>
</gene>
<dbReference type="InterPro" id="IPR051424">
    <property type="entry name" value="Transketolase-like"/>
</dbReference>
<keyword evidence="1 5" id="KW-0808">Transferase</keyword>
<dbReference type="EC" id="2.2.1.7" evidence="5"/>
<evidence type="ECO:0000256" key="3">
    <source>
        <dbReference type="ARBA" id="ARBA00022842"/>
    </source>
</evidence>
<evidence type="ECO:0000256" key="1">
    <source>
        <dbReference type="ARBA" id="ARBA00022679"/>
    </source>
</evidence>
<evidence type="ECO:0000256" key="2">
    <source>
        <dbReference type="ARBA" id="ARBA00022723"/>
    </source>
</evidence>
<dbReference type="GO" id="GO:0030976">
    <property type="term" value="F:thiamine pyrophosphate binding"/>
    <property type="evidence" value="ECO:0007669"/>
    <property type="project" value="TreeGrafter"/>
</dbReference>
<sequence>MKKEGISCEVINIHTIKPLDEEIILKSVEKTGKIVTAEEHNYLGGLGESVAGMLARKRPTRQEFVAVNDTFGESATPAELMKKYKIDAAAVKEAVKRILDK</sequence>
<proteinExistence type="predicted"/>
<evidence type="ECO:0000259" key="4">
    <source>
        <dbReference type="Pfam" id="PF02780"/>
    </source>
</evidence>
<keyword evidence="3" id="KW-0460">Magnesium</keyword>
<evidence type="ECO:0000313" key="6">
    <source>
        <dbReference type="Proteomes" id="UP000255224"/>
    </source>
</evidence>
<dbReference type="GO" id="GO:0046872">
    <property type="term" value="F:metal ion binding"/>
    <property type="evidence" value="ECO:0007669"/>
    <property type="project" value="UniProtKB-KW"/>
</dbReference>
<name>A0A376EDF5_CHRCU</name>
<dbReference type="Gene3D" id="3.40.50.920">
    <property type="match status" value="1"/>
</dbReference>
<protein>
    <submittedName>
        <fullName evidence="5">1-deoxy-D-xylulose-5-phosphate synthase</fullName>
        <ecNumber evidence="5">2.2.1.7</ecNumber>
    </submittedName>
</protein>
<organism evidence="5 6">
    <name type="scientific">Chryseobacterium carnipullorum</name>
    <dbReference type="NCBI Taxonomy" id="1124835"/>
    <lineage>
        <taxon>Bacteria</taxon>
        <taxon>Pseudomonadati</taxon>
        <taxon>Bacteroidota</taxon>
        <taxon>Flavobacteriia</taxon>
        <taxon>Flavobacteriales</taxon>
        <taxon>Weeksellaceae</taxon>
        <taxon>Chryseobacterium group</taxon>
        <taxon>Chryseobacterium</taxon>
    </lineage>
</organism>
<keyword evidence="2" id="KW-0479">Metal-binding</keyword>
<dbReference type="InterPro" id="IPR033248">
    <property type="entry name" value="Transketolase_C"/>
</dbReference>
<dbReference type="AlphaFoldDB" id="A0A376EDF5"/>
<evidence type="ECO:0000313" key="5">
    <source>
        <dbReference type="EMBL" id="STD06531.1"/>
    </source>
</evidence>
<dbReference type="Pfam" id="PF02780">
    <property type="entry name" value="Transketolase_C"/>
    <property type="match status" value="1"/>
</dbReference>
<dbReference type="GO" id="GO:0008661">
    <property type="term" value="F:1-deoxy-D-xylulose-5-phosphate synthase activity"/>
    <property type="evidence" value="ECO:0007669"/>
    <property type="project" value="UniProtKB-EC"/>
</dbReference>
<accession>A0A376EDF5</accession>
<dbReference type="GO" id="GO:0004802">
    <property type="term" value="F:transketolase activity"/>
    <property type="evidence" value="ECO:0007669"/>
    <property type="project" value="TreeGrafter"/>
</dbReference>
<dbReference type="EMBL" id="UFVQ01000003">
    <property type="protein sequence ID" value="STD06531.1"/>
    <property type="molecule type" value="Genomic_DNA"/>
</dbReference>